<protein>
    <submittedName>
        <fullName evidence="2">Uncharacterized protein</fullName>
    </submittedName>
</protein>
<evidence type="ECO:0000256" key="1">
    <source>
        <dbReference type="SAM" id="MobiDB-lite"/>
    </source>
</evidence>
<keyword evidence="3" id="KW-1185">Reference proteome</keyword>
<evidence type="ECO:0000313" key="3">
    <source>
        <dbReference type="Proteomes" id="UP000234331"/>
    </source>
</evidence>
<dbReference type="RefSeq" id="WP_101835538.1">
    <property type="nucleotide sequence ID" value="NZ_FZMO01000540.1"/>
</dbReference>
<reference evidence="2 3" key="1">
    <citation type="submission" date="2017-06" db="EMBL/GenBank/DDBJ databases">
        <authorList>
            <person name="Kim H.J."/>
            <person name="Triplett B.A."/>
        </authorList>
    </citation>
    <scope>NUCLEOTIDE SEQUENCE [LARGE SCALE GENOMIC DNA]</scope>
    <source>
        <strain evidence="2">FRACA_ARgP5</strain>
    </source>
</reference>
<evidence type="ECO:0000313" key="2">
    <source>
        <dbReference type="EMBL" id="SNQ51538.1"/>
    </source>
</evidence>
<gene>
    <name evidence="2" type="ORF">FRACA_730018</name>
</gene>
<dbReference type="OrthoDB" id="9783227at2"/>
<accession>A0A2I2L0U9</accession>
<organism evidence="2 3">
    <name type="scientific">Frankia canadensis</name>
    <dbReference type="NCBI Taxonomy" id="1836972"/>
    <lineage>
        <taxon>Bacteria</taxon>
        <taxon>Bacillati</taxon>
        <taxon>Actinomycetota</taxon>
        <taxon>Actinomycetes</taxon>
        <taxon>Frankiales</taxon>
        <taxon>Frankiaceae</taxon>
        <taxon>Frankia</taxon>
    </lineage>
</organism>
<name>A0A2I2L0U9_9ACTN</name>
<feature type="region of interest" description="Disordered" evidence="1">
    <location>
        <begin position="1"/>
        <end position="23"/>
    </location>
</feature>
<dbReference type="EMBL" id="FZMO01000540">
    <property type="protein sequence ID" value="SNQ51538.1"/>
    <property type="molecule type" value="Genomic_DNA"/>
</dbReference>
<dbReference type="Proteomes" id="UP000234331">
    <property type="component" value="Unassembled WGS sequence"/>
</dbReference>
<sequence>MESHSGPVEITGRGDRPGVPAPSRRELLPARVVWTGLAEDQIVEGTLILYAVLVRWATGDPEIHGAWGTPAAAETHVARFSGLADAVVIPLHLVHLPAGT</sequence>
<dbReference type="AlphaFoldDB" id="A0A2I2L0U9"/>
<proteinExistence type="predicted"/>